<gene>
    <name evidence="3" type="ORF">SAMN04489712_11487</name>
</gene>
<dbReference type="OrthoDB" id="3612087at2"/>
<keyword evidence="2" id="KW-0472">Membrane</keyword>
<name>A0A1H6D8Y7_9ACTN</name>
<reference evidence="4" key="1">
    <citation type="submission" date="2016-10" db="EMBL/GenBank/DDBJ databases">
        <authorList>
            <person name="Varghese N."/>
            <person name="Submissions S."/>
        </authorList>
    </citation>
    <scope>NUCLEOTIDE SEQUENCE [LARGE SCALE GENOMIC DNA]</scope>
    <source>
        <strain evidence="4">DSM 43163</strain>
    </source>
</reference>
<dbReference type="EMBL" id="FNVO01000014">
    <property type="protein sequence ID" value="SEG81574.1"/>
    <property type="molecule type" value="Genomic_DNA"/>
</dbReference>
<proteinExistence type="predicted"/>
<evidence type="ECO:0000313" key="3">
    <source>
        <dbReference type="EMBL" id="SEG81574.1"/>
    </source>
</evidence>
<evidence type="ECO:0000313" key="4">
    <source>
        <dbReference type="Proteomes" id="UP000236723"/>
    </source>
</evidence>
<sequence length="343" mass="37009">MTRDEIMLFREARPDVPPYDPHAKAQARARLLAAAGGEAKTTPARQARRRSGPMTTRRRFLAVAALTTGVAVGVTVVQGVELPGGAEPGGSGGRVSLRPVADAEDLAANAALKAAAEPDDRPRPGQWSYVKTVLASSSKGSGGRLFGPPDRRLTIERWTSADGRRIAISQDGGPLEFGEDGPAHGVSPRSDYPYLLSLPTDTGALLAEIHRGIEREGGWPSERRDQRAFEVIEIYLRDVVLPARVRAAMYGALTKIPGVEYEAGAADIVGRPGVTLHLLAEGYLRYEVMIDPRTYEYLGFRYVAVRDHRTQGLDGESHVRKGQILGWGGMAESGIVDEAGRRP</sequence>
<feature type="transmembrane region" description="Helical" evidence="2">
    <location>
        <begin position="60"/>
        <end position="80"/>
    </location>
</feature>
<dbReference type="NCBIfam" id="NF038083">
    <property type="entry name" value="CU044_5270_fam"/>
    <property type="match status" value="1"/>
</dbReference>
<organism evidence="3 4">
    <name type="scientific">Thermomonospora echinospora</name>
    <dbReference type="NCBI Taxonomy" id="1992"/>
    <lineage>
        <taxon>Bacteria</taxon>
        <taxon>Bacillati</taxon>
        <taxon>Actinomycetota</taxon>
        <taxon>Actinomycetes</taxon>
        <taxon>Streptosporangiales</taxon>
        <taxon>Thermomonosporaceae</taxon>
        <taxon>Thermomonospora</taxon>
    </lineage>
</organism>
<feature type="compositionally biased region" description="Basic residues" evidence="1">
    <location>
        <begin position="46"/>
        <end position="56"/>
    </location>
</feature>
<evidence type="ECO:0000256" key="2">
    <source>
        <dbReference type="SAM" id="Phobius"/>
    </source>
</evidence>
<dbReference type="Proteomes" id="UP000236723">
    <property type="component" value="Unassembled WGS sequence"/>
</dbReference>
<keyword evidence="4" id="KW-1185">Reference proteome</keyword>
<dbReference type="RefSeq" id="WP_103941416.1">
    <property type="nucleotide sequence ID" value="NZ_FNVO01000014.1"/>
</dbReference>
<dbReference type="InterPro" id="IPR047789">
    <property type="entry name" value="CU044_5270-like"/>
</dbReference>
<protein>
    <submittedName>
        <fullName evidence="3">Uncharacterized protein</fullName>
    </submittedName>
</protein>
<evidence type="ECO:0000256" key="1">
    <source>
        <dbReference type="SAM" id="MobiDB-lite"/>
    </source>
</evidence>
<accession>A0A1H6D8Y7</accession>
<dbReference type="AlphaFoldDB" id="A0A1H6D8Y7"/>
<keyword evidence="2" id="KW-0812">Transmembrane</keyword>
<keyword evidence="2" id="KW-1133">Transmembrane helix</keyword>
<feature type="region of interest" description="Disordered" evidence="1">
    <location>
        <begin position="34"/>
        <end position="56"/>
    </location>
</feature>